<evidence type="ECO:0000256" key="5">
    <source>
        <dbReference type="ARBA" id="ARBA00022989"/>
    </source>
</evidence>
<dbReference type="PANTHER" id="PTHR11662">
    <property type="entry name" value="SOLUTE CARRIER FAMILY 17"/>
    <property type="match status" value="1"/>
</dbReference>
<dbReference type="OrthoDB" id="2985014at2759"/>
<dbReference type="Proteomes" id="UP000007798">
    <property type="component" value="Unassembled WGS sequence"/>
</dbReference>
<evidence type="ECO:0000256" key="1">
    <source>
        <dbReference type="ARBA" id="ARBA00004141"/>
    </source>
</evidence>
<dbReference type="eggNOG" id="KOG2532">
    <property type="taxonomic scope" value="Eukaryota"/>
</dbReference>
<feature type="transmembrane region" description="Helical" evidence="7">
    <location>
        <begin position="20"/>
        <end position="45"/>
    </location>
</feature>
<protein>
    <recommendedName>
        <fullName evidence="8">Major facilitator superfamily (MFS) profile domain-containing protein</fullName>
    </recommendedName>
</protein>
<keyword evidence="5 7" id="KW-1133">Transmembrane helix</keyword>
<keyword evidence="3 7" id="KW-0812">Transmembrane</keyword>
<evidence type="ECO:0000256" key="7">
    <source>
        <dbReference type="SAM" id="Phobius"/>
    </source>
</evidence>
<dbReference type="PROSITE" id="PS50850">
    <property type="entry name" value="MFS"/>
    <property type="match status" value="1"/>
</dbReference>
<dbReference type="GO" id="GO:0006820">
    <property type="term" value="P:monoatomic anion transport"/>
    <property type="evidence" value="ECO:0007669"/>
    <property type="project" value="TreeGrafter"/>
</dbReference>
<dbReference type="EMBL" id="CH963920">
    <property type="protein sequence ID" value="EDW77795.2"/>
    <property type="molecule type" value="Genomic_DNA"/>
</dbReference>
<dbReference type="GO" id="GO:0016020">
    <property type="term" value="C:membrane"/>
    <property type="evidence" value="ECO:0007669"/>
    <property type="project" value="UniProtKB-SubCell"/>
</dbReference>
<dbReference type="Gene3D" id="1.20.1250.20">
    <property type="entry name" value="MFS general substrate transporter like domains"/>
    <property type="match status" value="1"/>
</dbReference>
<reference evidence="9 10" key="1">
    <citation type="journal article" date="2007" name="Nature">
        <title>Evolution of genes and genomes on the Drosophila phylogeny.</title>
        <authorList>
            <consortium name="Drosophila 12 Genomes Consortium"/>
            <person name="Clark A.G."/>
            <person name="Eisen M.B."/>
            <person name="Smith D.R."/>
            <person name="Bergman C.M."/>
            <person name="Oliver B."/>
            <person name="Markow T.A."/>
            <person name="Kaufman T.C."/>
            <person name="Kellis M."/>
            <person name="Gelbart W."/>
            <person name="Iyer V.N."/>
            <person name="Pollard D.A."/>
            <person name="Sackton T.B."/>
            <person name="Larracuente A.M."/>
            <person name="Singh N.D."/>
            <person name="Abad J.P."/>
            <person name="Abt D.N."/>
            <person name="Adryan B."/>
            <person name="Aguade M."/>
            <person name="Akashi H."/>
            <person name="Anderson W.W."/>
            <person name="Aquadro C.F."/>
            <person name="Ardell D.H."/>
            <person name="Arguello R."/>
            <person name="Artieri C.G."/>
            <person name="Barbash D.A."/>
            <person name="Barker D."/>
            <person name="Barsanti P."/>
            <person name="Batterham P."/>
            <person name="Batzoglou S."/>
            <person name="Begun D."/>
            <person name="Bhutkar A."/>
            <person name="Blanco E."/>
            <person name="Bosak S.A."/>
            <person name="Bradley R.K."/>
            <person name="Brand A.D."/>
            <person name="Brent M.R."/>
            <person name="Brooks A.N."/>
            <person name="Brown R.H."/>
            <person name="Butlin R.K."/>
            <person name="Caggese C."/>
            <person name="Calvi B.R."/>
            <person name="Bernardo de Carvalho A."/>
            <person name="Caspi A."/>
            <person name="Castrezana S."/>
            <person name="Celniker S.E."/>
            <person name="Chang J.L."/>
            <person name="Chapple C."/>
            <person name="Chatterji S."/>
            <person name="Chinwalla A."/>
            <person name="Civetta A."/>
            <person name="Clifton S.W."/>
            <person name="Comeron J.M."/>
            <person name="Costello J.C."/>
            <person name="Coyne J.A."/>
            <person name="Daub J."/>
            <person name="David R.G."/>
            <person name="Delcher A.L."/>
            <person name="Delehaunty K."/>
            <person name="Do C.B."/>
            <person name="Ebling H."/>
            <person name="Edwards K."/>
            <person name="Eickbush T."/>
            <person name="Evans J.D."/>
            <person name="Filipski A."/>
            <person name="Findeiss S."/>
            <person name="Freyhult E."/>
            <person name="Fulton L."/>
            <person name="Fulton R."/>
            <person name="Garcia A.C."/>
            <person name="Gardiner A."/>
            <person name="Garfield D.A."/>
            <person name="Garvin B.E."/>
            <person name="Gibson G."/>
            <person name="Gilbert D."/>
            <person name="Gnerre S."/>
            <person name="Godfrey J."/>
            <person name="Good R."/>
            <person name="Gotea V."/>
            <person name="Gravely B."/>
            <person name="Greenberg A.J."/>
            <person name="Griffiths-Jones S."/>
            <person name="Gross S."/>
            <person name="Guigo R."/>
            <person name="Gustafson E.A."/>
            <person name="Haerty W."/>
            <person name="Hahn M.W."/>
            <person name="Halligan D.L."/>
            <person name="Halpern A.L."/>
            <person name="Halter G.M."/>
            <person name="Han M.V."/>
            <person name="Heger A."/>
            <person name="Hillier L."/>
            <person name="Hinrichs A.S."/>
            <person name="Holmes I."/>
            <person name="Hoskins R.A."/>
            <person name="Hubisz M.J."/>
            <person name="Hultmark D."/>
            <person name="Huntley M.A."/>
            <person name="Jaffe D.B."/>
            <person name="Jagadeeshan S."/>
            <person name="Jeck W.R."/>
            <person name="Johnson J."/>
            <person name="Jones C.D."/>
            <person name="Jordan W.C."/>
            <person name="Karpen G.H."/>
            <person name="Kataoka E."/>
            <person name="Keightley P.D."/>
            <person name="Kheradpour P."/>
            <person name="Kirkness E.F."/>
            <person name="Koerich L.B."/>
            <person name="Kristiansen K."/>
            <person name="Kudrna D."/>
            <person name="Kulathinal R.J."/>
            <person name="Kumar S."/>
            <person name="Kwok R."/>
            <person name="Lander E."/>
            <person name="Langley C.H."/>
            <person name="Lapoint R."/>
            <person name="Lazzaro B.P."/>
            <person name="Lee S.J."/>
            <person name="Levesque L."/>
            <person name="Li R."/>
            <person name="Lin C.F."/>
            <person name="Lin M.F."/>
            <person name="Lindblad-Toh K."/>
            <person name="Llopart A."/>
            <person name="Long M."/>
            <person name="Low L."/>
            <person name="Lozovsky E."/>
            <person name="Lu J."/>
            <person name="Luo M."/>
            <person name="Machado C.A."/>
            <person name="Makalowski W."/>
            <person name="Marzo M."/>
            <person name="Matsuda M."/>
            <person name="Matzkin L."/>
            <person name="McAllister B."/>
            <person name="McBride C.S."/>
            <person name="McKernan B."/>
            <person name="McKernan K."/>
            <person name="Mendez-Lago M."/>
            <person name="Minx P."/>
            <person name="Mollenhauer M.U."/>
            <person name="Montooth K."/>
            <person name="Mount S.M."/>
            <person name="Mu X."/>
            <person name="Myers E."/>
            <person name="Negre B."/>
            <person name="Newfeld S."/>
            <person name="Nielsen R."/>
            <person name="Noor M.A."/>
            <person name="O'Grady P."/>
            <person name="Pachter L."/>
            <person name="Papaceit M."/>
            <person name="Parisi M.J."/>
            <person name="Parisi M."/>
            <person name="Parts L."/>
            <person name="Pedersen J.S."/>
            <person name="Pesole G."/>
            <person name="Phillippy A.M."/>
            <person name="Ponting C.P."/>
            <person name="Pop M."/>
            <person name="Porcelli D."/>
            <person name="Powell J.R."/>
            <person name="Prohaska S."/>
            <person name="Pruitt K."/>
            <person name="Puig M."/>
            <person name="Quesneville H."/>
            <person name="Ram K.R."/>
            <person name="Rand D."/>
            <person name="Rasmussen M.D."/>
            <person name="Reed L.K."/>
            <person name="Reenan R."/>
            <person name="Reily A."/>
            <person name="Remington K.A."/>
            <person name="Rieger T.T."/>
            <person name="Ritchie M.G."/>
            <person name="Robin C."/>
            <person name="Rogers Y.H."/>
            <person name="Rohde C."/>
            <person name="Rozas J."/>
            <person name="Rubenfield M.J."/>
            <person name="Ruiz A."/>
            <person name="Russo S."/>
            <person name="Salzberg S.L."/>
            <person name="Sanchez-Gracia A."/>
            <person name="Saranga D.J."/>
            <person name="Sato H."/>
            <person name="Schaeffer S.W."/>
            <person name="Schatz M.C."/>
            <person name="Schlenke T."/>
            <person name="Schwartz R."/>
            <person name="Segarra C."/>
            <person name="Singh R.S."/>
            <person name="Sirot L."/>
            <person name="Sirota M."/>
            <person name="Sisneros N.B."/>
            <person name="Smith C.D."/>
            <person name="Smith T.F."/>
            <person name="Spieth J."/>
            <person name="Stage D.E."/>
            <person name="Stark A."/>
            <person name="Stephan W."/>
            <person name="Strausberg R.L."/>
            <person name="Strempel S."/>
            <person name="Sturgill D."/>
            <person name="Sutton G."/>
            <person name="Sutton G.G."/>
            <person name="Tao W."/>
            <person name="Teichmann S."/>
            <person name="Tobari Y.N."/>
            <person name="Tomimura Y."/>
            <person name="Tsolas J.M."/>
            <person name="Valente V.L."/>
            <person name="Venter E."/>
            <person name="Venter J.C."/>
            <person name="Vicario S."/>
            <person name="Vieira F.G."/>
            <person name="Vilella A.J."/>
            <person name="Villasante A."/>
            <person name="Walenz B."/>
            <person name="Wang J."/>
            <person name="Wasserman M."/>
            <person name="Watts T."/>
            <person name="Wilson D."/>
            <person name="Wilson R.K."/>
            <person name="Wing R.A."/>
            <person name="Wolfner M.F."/>
            <person name="Wong A."/>
            <person name="Wong G.K."/>
            <person name="Wu C.I."/>
            <person name="Wu G."/>
            <person name="Yamamoto D."/>
            <person name="Yang H.P."/>
            <person name="Yang S.P."/>
            <person name="Yorke J.A."/>
            <person name="Yoshida K."/>
            <person name="Zdobnov E."/>
            <person name="Zhang P."/>
            <person name="Zhang Y."/>
            <person name="Zimin A.V."/>
            <person name="Baldwin J."/>
            <person name="Abdouelleil A."/>
            <person name="Abdulkadir J."/>
            <person name="Abebe A."/>
            <person name="Abera B."/>
            <person name="Abreu J."/>
            <person name="Acer S.C."/>
            <person name="Aftuck L."/>
            <person name="Alexander A."/>
            <person name="An P."/>
            <person name="Anderson E."/>
            <person name="Anderson S."/>
            <person name="Arachi H."/>
            <person name="Azer M."/>
            <person name="Bachantsang P."/>
            <person name="Barry A."/>
            <person name="Bayul T."/>
            <person name="Berlin A."/>
            <person name="Bessette D."/>
            <person name="Bloom T."/>
            <person name="Blye J."/>
            <person name="Boguslavskiy L."/>
            <person name="Bonnet C."/>
            <person name="Boukhgalter B."/>
            <person name="Bourzgui I."/>
            <person name="Brown A."/>
            <person name="Cahill P."/>
            <person name="Channer S."/>
            <person name="Cheshatsang Y."/>
            <person name="Chuda L."/>
            <person name="Citroen M."/>
            <person name="Collymore A."/>
            <person name="Cooke P."/>
            <person name="Costello M."/>
            <person name="D'Aco K."/>
            <person name="Daza R."/>
            <person name="De Haan G."/>
            <person name="DeGray S."/>
            <person name="DeMaso C."/>
            <person name="Dhargay N."/>
            <person name="Dooley K."/>
            <person name="Dooley E."/>
            <person name="Doricent M."/>
            <person name="Dorje P."/>
            <person name="Dorjee K."/>
            <person name="Dupes A."/>
            <person name="Elong R."/>
            <person name="Falk J."/>
            <person name="Farina A."/>
            <person name="Faro S."/>
            <person name="Ferguson D."/>
            <person name="Fisher S."/>
            <person name="Foley C.D."/>
            <person name="Franke A."/>
            <person name="Friedrich D."/>
            <person name="Gadbois L."/>
            <person name="Gearin G."/>
            <person name="Gearin C.R."/>
            <person name="Giannoukos G."/>
            <person name="Goode T."/>
            <person name="Graham J."/>
            <person name="Grandbois E."/>
            <person name="Grewal S."/>
            <person name="Gyaltsen K."/>
            <person name="Hafez N."/>
            <person name="Hagos B."/>
            <person name="Hall J."/>
            <person name="Henson C."/>
            <person name="Hollinger A."/>
            <person name="Honan T."/>
            <person name="Huard M.D."/>
            <person name="Hughes L."/>
            <person name="Hurhula B."/>
            <person name="Husby M.E."/>
            <person name="Kamat A."/>
            <person name="Kanga B."/>
            <person name="Kashin S."/>
            <person name="Khazanovich D."/>
            <person name="Kisner P."/>
            <person name="Lance K."/>
            <person name="Lara M."/>
            <person name="Lee W."/>
            <person name="Lennon N."/>
            <person name="Letendre F."/>
            <person name="LeVine R."/>
            <person name="Lipovsky A."/>
            <person name="Liu X."/>
            <person name="Liu J."/>
            <person name="Liu S."/>
            <person name="Lokyitsang T."/>
            <person name="Lokyitsang Y."/>
            <person name="Lubonja R."/>
            <person name="Lui A."/>
            <person name="MacDonald P."/>
            <person name="Magnisalis V."/>
            <person name="Maru K."/>
            <person name="Matthews C."/>
            <person name="McCusker W."/>
            <person name="McDonough S."/>
            <person name="Mehta T."/>
            <person name="Meldrim J."/>
            <person name="Meneus L."/>
            <person name="Mihai O."/>
            <person name="Mihalev A."/>
            <person name="Mihova T."/>
            <person name="Mittelman R."/>
            <person name="Mlenga V."/>
            <person name="Montmayeur A."/>
            <person name="Mulrain L."/>
            <person name="Navidi A."/>
            <person name="Naylor J."/>
            <person name="Negash T."/>
            <person name="Nguyen T."/>
            <person name="Nguyen N."/>
            <person name="Nicol R."/>
            <person name="Norbu C."/>
            <person name="Norbu N."/>
            <person name="Novod N."/>
            <person name="O'Neill B."/>
            <person name="Osman S."/>
            <person name="Markiewicz E."/>
            <person name="Oyono O.L."/>
            <person name="Patti C."/>
            <person name="Phunkhang P."/>
            <person name="Pierre F."/>
            <person name="Priest M."/>
            <person name="Raghuraman S."/>
            <person name="Rege F."/>
            <person name="Reyes R."/>
            <person name="Rise C."/>
            <person name="Rogov P."/>
            <person name="Ross K."/>
            <person name="Ryan E."/>
            <person name="Settipalli S."/>
            <person name="Shea T."/>
            <person name="Sherpa N."/>
            <person name="Shi L."/>
            <person name="Shih D."/>
            <person name="Sparrow T."/>
            <person name="Spaulding J."/>
            <person name="Stalker J."/>
            <person name="Stange-Thomann N."/>
            <person name="Stavropoulos S."/>
            <person name="Stone C."/>
            <person name="Strader C."/>
            <person name="Tesfaye S."/>
            <person name="Thomson T."/>
            <person name="Thoulutsang Y."/>
            <person name="Thoulutsang D."/>
            <person name="Topham K."/>
            <person name="Topping I."/>
            <person name="Tsamla T."/>
            <person name="Vassiliev H."/>
            <person name="Vo A."/>
            <person name="Wangchuk T."/>
            <person name="Wangdi T."/>
            <person name="Weiand M."/>
            <person name="Wilkinson J."/>
            <person name="Wilson A."/>
            <person name="Yadav S."/>
            <person name="Young G."/>
            <person name="Yu Q."/>
            <person name="Zembek L."/>
            <person name="Zhong D."/>
            <person name="Zimmer A."/>
            <person name="Zwirko Z."/>
            <person name="Jaffe D.B."/>
            <person name="Alvarez P."/>
            <person name="Brockman W."/>
            <person name="Butler J."/>
            <person name="Chin C."/>
            <person name="Gnerre S."/>
            <person name="Grabherr M."/>
            <person name="Kleber M."/>
            <person name="Mauceli E."/>
            <person name="MacCallum I."/>
        </authorList>
    </citation>
    <scope>NUCLEOTIDE SEQUENCE [LARGE SCALE GENOMIC DNA]</scope>
    <source>
        <strain evidence="10">Tucson 14030-0811.24</strain>
    </source>
</reference>
<dbReference type="GO" id="GO:0015293">
    <property type="term" value="F:symporter activity"/>
    <property type="evidence" value="ECO:0007669"/>
    <property type="project" value="UniProtKB-KW"/>
</dbReference>
<dbReference type="FunFam" id="1.20.1250.20:FF:000003">
    <property type="entry name" value="Solute carrier family 17 member 3"/>
    <property type="match status" value="1"/>
</dbReference>
<dbReference type="InParanoid" id="B4MZL0"/>
<evidence type="ECO:0000259" key="8">
    <source>
        <dbReference type="PROSITE" id="PS50850"/>
    </source>
</evidence>
<feature type="transmembrane region" description="Helical" evidence="7">
    <location>
        <begin position="57"/>
        <end position="79"/>
    </location>
</feature>
<feature type="transmembrane region" description="Helical" evidence="7">
    <location>
        <begin position="282"/>
        <end position="301"/>
    </location>
</feature>
<proteinExistence type="predicted"/>
<feature type="transmembrane region" description="Helical" evidence="7">
    <location>
        <begin position="226"/>
        <end position="245"/>
    </location>
</feature>
<sequence>MFFSGLSSVVSPLVIKSYGPYAFIIMRIVMGLGQGLTFPALSGIIDSWIPPSERGTMGAFIICGGMLGSFAGNIFSGILLDRCHWSFVFIAFGVLSLIWCIFFIFLCYSYPETHPYITTNELNYLYNEMGDLGRREKPPVPWKEILSSGAIWPLIFAQFAHDWAMSLIVSDLPKYFSHILGIGVFNNGIYTSVLFIPFAISAIIFGFIGDCLILRELMEVTTVRKLMTVIAAWGGGAFIIGASYGNCYRTIVIALFMLSMFYMGSYYTGIKLVPMDFSPNNAGSVAAIVNSIGTIAAFLAPTTTGFIVSNAKHHVALAVILLAGIWVAIL</sequence>
<evidence type="ECO:0000313" key="9">
    <source>
        <dbReference type="EMBL" id="EDW77795.2"/>
    </source>
</evidence>
<evidence type="ECO:0000256" key="6">
    <source>
        <dbReference type="ARBA" id="ARBA00023136"/>
    </source>
</evidence>
<dbReference type="InterPro" id="IPR050382">
    <property type="entry name" value="MFS_Na/Anion_cotransporter"/>
</dbReference>
<dbReference type="InterPro" id="IPR036259">
    <property type="entry name" value="MFS_trans_sf"/>
</dbReference>
<dbReference type="AlphaFoldDB" id="B4MZL0"/>
<feature type="transmembrane region" description="Helical" evidence="7">
    <location>
        <begin position="85"/>
        <end position="108"/>
    </location>
</feature>
<feature type="transmembrane region" description="Helical" evidence="7">
    <location>
        <begin position="251"/>
        <end position="270"/>
    </location>
</feature>
<feature type="transmembrane region" description="Helical" evidence="7">
    <location>
        <begin position="313"/>
        <end position="329"/>
    </location>
</feature>
<dbReference type="InterPro" id="IPR020846">
    <property type="entry name" value="MFS_dom"/>
</dbReference>
<dbReference type="SUPFAM" id="SSF103473">
    <property type="entry name" value="MFS general substrate transporter"/>
    <property type="match status" value="1"/>
</dbReference>
<evidence type="ECO:0000313" key="10">
    <source>
        <dbReference type="Proteomes" id="UP000007798"/>
    </source>
</evidence>
<gene>
    <name evidence="9" type="primary">Dwil\GK24356</name>
    <name evidence="9" type="ORF">Dwil_GK24356</name>
</gene>
<organism evidence="9 10">
    <name type="scientific">Drosophila willistoni</name>
    <name type="common">Fruit fly</name>
    <dbReference type="NCBI Taxonomy" id="7260"/>
    <lineage>
        <taxon>Eukaryota</taxon>
        <taxon>Metazoa</taxon>
        <taxon>Ecdysozoa</taxon>
        <taxon>Arthropoda</taxon>
        <taxon>Hexapoda</taxon>
        <taxon>Insecta</taxon>
        <taxon>Pterygota</taxon>
        <taxon>Neoptera</taxon>
        <taxon>Endopterygota</taxon>
        <taxon>Diptera</taxon>
        <taxon>Brachycera</taxon>
        <taxon>Muscomorpha</taxon>
        <taxon>Ephydroidea</taxon>
        <taxon>Drosophilidae</taxon>
        <taxon>Drosophila</taxon>
        <taxon>Sophophora</taxon>
    </lineage>
</organism>
<keyword evidence="10" id="KW-1185">Reference proteome</keyword>
<feature type="transmembrane region" description="Helical" evidence="7">
    <location>
        <begin position="189"/>
        <end position="214"/>
    </location>
</feature>
<evidence type="ECO:0000256" key="3">
    <source>
        <dbReference type="ARBA" id="ARBA00022692"/>
    </source>
</evidence>
<keyword evidence="4" id="KW-0769">Symport</keyword>
<comment type="subcellular location">
    <subcellularLocation>
        <location evidence="1">Membrane</location>
        <topology evidence="1">Multi-pass membrane protein</topology>
    </subcellularLocation>
</comment>
<dbReference type="InterPro" id="IPR011701">
    <property type="entry name" value="MFS"/>
</dbReference>
<dbReference type="HOGENOM" id="CLU_001265_5_0_1"/>
<keyword evidence="2" id="KW-0813">Transport</keyword>
<name>B4MZL0_DROWI</name>
<evidence type="ECO:0000256" key="4">
    <source>
        <dbReference type="ARBA" id="ARBA00022847"/>
    </source>
</evidence>
<keyword evidence="6 7" id="KW-0472">Membrane</keyword>
<accession>B4MZL0</accession>
<evidence type="ECO:0000256" key="2">
    <source>
        <dbReference type="ARBA" id="ARBA00022448"/>
    </source>
</evidence>
<feature type="domain" description="Major facilitator superfamily (MFS) profile" evidence="8">
    <location>
        <begin position="1"/>
        <end position="330"/>
    </location>
</feature>
<dbReference type="Pfam" id="PF07690">
    <property type="entry name" value="MFS_1"/>
    <property type="match status" value="1"/>
</dbReference>
<dbReference type="PANTHER" id="PTHR11662:SF415">
    <property type="entry name" value="AT30085P-RELATED"/>
    <property type="match status" value="1"/>
</dbReference>